<organism evidence="1 2">
    <name type="scientific">Leucogyrophana mollusca</name>
    <dbReference type="NCBI Taxonomy" id="85980"/>
    <lineage>
        <taxon>Eukaryota</taxon>
        <taxon>Fungi</taxon>
        <taxon>Dikarya</taxon>
        <taxon>Basidiomycota</taxon>
        <taxon>Agaricomycotina</taxon>
        <taxon>Agaricomycetes</taxon>
        <taxon>Agaricomycetidae</taxon>
        <taxon>Boletales</taxon>
        <taxon>Boletales incertae sedis</taxon>
        <taxon>Leucogyrophana</taxon>
    </lineage>
</organism>
<dbReference type="EMBL" id="MU266457">
    <property type="protein sequence ID" value="KAH7923268.1"/>
    <property type="molecule type" value="Genomic_DNA"/>
</dbReference>
<gene>
    <name evidence="1" type="ORF">BV22DRAFT_1015741</name>
</gene>
<feature type="non-terminal residue" evidence="1">
    <location>
        <position position="1"/>
    </location>
</feature>
<reference evidence="1" key="1">
    <citation type="journal article" date="2021" name="New Phytol.">
        <title>Evolutionary innovations through gain and loss of genes in the ectomycorrhizal Boletales.</title>
        <authorList>
            <person name="Wu G."/>
            <person name="Miyauchi S."/>
            <person name="Morin E."/>
            <person name="Kuo A."/>
            <person name="Drula E."/>
            <person name="Varga T."/>
            <person name="Kohler A."/>
            <person name="Feng B."/>
            <person name="Cao Y."/>
            <person name="Lipzen A."/>
            <person name="Daum C."/>
            <person name="Hundley H."/>
            <person name="Pangilinan J."/>
            <person name="Johnson J."/>
            <person name="Barry K."/>
            <person name="LaButti K."/>
            <person name="Ng V."/>
            <person name="Ahrendt S."/>
            <person name="Min B."/>
            <person name="Choi I.G."/>
            <person name="Park H."/>
            <person name="Plett J.M."/>
            <person name="Magnuson J."/>
            <person name="Spatafora J.W."/>
            <person name="Nagy L.G."/>
            <person name="Henrissat B."/>
            <person name="Grigoriev I.V."/>
            <person name="Yang Z.L."/>
            <person name="Xu J."/>
            <person name="Martin F.M."/>
        </authorList>
    </citation>
    <scope>NUCLEOTIDE SEQUENCE</scope>
    <source>
        <strain evidence="1">KUC20120723A-06</strain>
    </source>
</reference>
<keyword evidence="2" id="KW-1185">Reference proteome</keyword>
<dbReference type="Proteomes" id="UP000790709">
    <property type="component" value="Unassembled WGS sequence"/>
</dbReference>
<proteinExistence type="predicted"/>
<sequence>KGPTNVINSVAYFPDGCHIVSASQDKMGIVWDVESGRQDGKRLHHNSIVKSMAISPDGRRIASGTEKGSLDVWDTLTREVVHEIKGDGVYRLAYSPDGRWIVSAPIVDEWVVRLWDADTGRPGREPLKCDGGVYCVKCMSITTDGRKIASGGWDDTVRPGVWDLETRLQVGDSFDAPGWLDSVAFSTDSRYVGGGRDNDVCIFDTESFATQGSVNTFILLQYPFKLSTSVFPAHR</sequence>
<evidence type="ECO:0000313" key="1">
    <source>
        <dbReference type="EMBL" id="KAH7923268.1"/>
    </source>
</evidence>
<accession>A0ACB8BDD3</accession>
<name>A0ACB8BDD3_9AGAM</name>
<comment type="caution">
    <text evidence="1">The sequence shown here is derived from an EMBL/GenBank/DDBJ whole genome shotgun (WGS) entry which is preliminary data.</text>
</comment>
<evidence type="ECO:0000313" key="2">
    <source>
        <dbReference type="Proteomes" id="UP000790709"/>
    </source>
</evidence>
<protein>
    <submittedName>
        <fullName evidence="1">WD40 repeat-like protein</fullName>
    </submittedName>
</protein>